<dbReference type="Proteomes" id="UP000041770">
    <property type="component" value="Unassembled WGS sequence"/>
</dbReference>
<sequence>MLMSAQQKVGVDRRFPHCVATVAQCVVRDPPRTIGAVPKIAAIVTTQSPYRAHHHQVSSPSRDESPTDRAGAHRADPQTLPAMRDKHTRMPSH</sequence>
<evidence type="ECO:0000313" key="3">
    <source>
        <dbReference type="Proteomes" id="UP000041770"/>
    </source>
</evidence>
<feature type="compositionally biased region" description="Basic and acidic residues" evidence="1">
    <location>
        <begin position="61"/>
        <end position="76"/>
    </location>
</feature>
<protein>
    <submittedName>
        <fullName evidence="2">Uncharacterized protein</fullName>
    </submittedName>
</protein>
<reference evidence="2 3" key="1">
    <citation type="submission" date="2015-07" db="EMBL/GenBank/DDBJ databases">
        <authorList>
            <consortium name="Pathogen Informatics"/>
        </authorList>
    </citation>
    <scope>NUCLEOTIDE SEQUENCE [LARGE SCALE GENOMIC DNA]</scope>
    <source>
        <strain evidence="2 3">A316</strain>
    </source>
</reference>
<name>A0A655XLT8_VIBCL</name>
<proteinExistence type="predicted"/>
<evidence type="ECO:0000256" key="1">
    <source>
        <dbReference type="SAM" id="MobiDB-lite"/>
    </source>
</evidence>
<feature type="region of interest" description="Disordered" evidence="1">
    <location>
        <begin position="47"/>
        <end position="93"/>
    </location>
</feature>
<dbReference type="EMBL" id="CWQY01000004">
    <property type="protein sequence ID" value="CSC25574.1"/>
    <property type="molecule type" value="Genomic_DNA"/>
</dbReference>
<accession>A0A655XLT8</accession>
<gene>
    <name evidence="2" type="ORF">ERS013200_00981</name>
</gene>
<evidence type="ECO:0000313" key="2">
    <source>
        <dbReference type="EMBL" id="CSC25574.1"/>
    </source>
</evidence>
<dbReference type="AlphaFoldDB" id="A0A655XLT8"/>
<organism evidence="2 3">
    <name type="scientific">Vibrio cholerae</name>
    <dbReference type="NCBI Taxonomy" id="666"/>
    <lineage>
        <taxon>Bacteria</taxon>
        <taxon>Pseudomonadati</taxon>
        <taxon>Pseudomonadota</taxon>
        <taxon>Gammaproteobacteria</taxon>
        <taxon>Vibrionales</taxon>
        <taxon>Vibrionaceae</taxon>
        <taxon>Vibrio</taxon>
    </lineage>
</organism>